<organism evidence="1 2">
    <name type="scientific">Phaseolus coccineus</name>
    <name type="common">Scarlet runner bean</name>
    <name type="synonym">Phaseolus multiflorus</name>
    <dbReference type="NCBI Taxonomy" id="3886"/>
    <lineage>
        <taxon>Eukaryota</taxon>
        <taxon>Viridiplantae</taxon>
        <taxon>Streptophyta</taxon>
        <taxon>Embryophyta</taxon>
        <taxon>Tracheophyta</taxon>
        <taxon>Spermatophyta</taxon>
        <taxon>Magnoliopsida</taxon>
        <taxon>eudicotyledons</taxon>
        <taxon>Gunneridae</taxon>
        <taxon>Pentapetalae</taxon>
        <taxon>rosids</taxon>
        <taxon>fabids</taxon>
        <taxon>Fabales</taxon>
        <taxon>Fabaceae</taxon>
        <taxon>Papilionoideae</taxon>
        <taxon>50 kb inversion clade</taxon>
        <taxon>NPAAA clade</taxon>
        <taxon>indigoferoid/millettioid clade</taxon>
        <taxon>Phaseoleae</taxon>
        <taxon>Phaseolus</taxon>
    </lineage>
</organism>
<accession>A0AAN9QC78</accession>
<reference evidence="1 2" key="1">
    <citation type="submission" date="2024-01" db="EMBL/GenBank/DDBJ databases">
        <title>The genomes of 5 underutilized Papilionoideae crops provide insights into root nodulation and disease resistanc.</title>
        <authorList>
            <person name="Jiang F."/>
        </authorList>
    </citation>
    <scope>NUCLEOTIDE SEQUENCE [LARGE SCALE GENOMIC DNA]</scope>
    <source>
        <strain evidence="1">JINMINGXINNONG_FW02</strain>
        <tissue evidence="1">Leaves</tissue>
    </source>
</reference>
<dbReference type="Proteomes" id="UP001374584">
    <property type="component" value="Unassembled WGS sequence"/>
</dbReference>
<dbReference type="AlphaFoldDB" id="A0AAN9QC78"/>
<gene>
    <name evidence="1" type="ORF">VNO80_29217</name>
</gene>
<keyword evidence="2" id="KW-1185">Reference proteome</keyword>
<proteinExistence type="predicted"/>
<evidence type="ECO:0000313" key="2">
    <source>
        <dbReference type="Proteomes" id="UP001374584"/>
    </source>
</evidence>
<sequence>MEAILVVLLCESELFYNCTEHFIMTCLLKVPTSNYRSFQMNKHKVISSGWSTIMNSVWIEFGAPYLANSVFINAIAVISFSSSTNLSFPFAHIKPISRAYKSFLAFLGCTYWAMGPLCDIECLDAAFGKERYMDYINHRKKIKGKVAPILATTSSLSTVLSLSLLKQRSCVLILQIRLFVVPEDINGC</sequence>
<comment type="caution">
    <text evidence="1">The sequence shown here is derived from an EMBL/GenBank/DDBJ whole genome shotgun (WGS) entry which is preliminary data.</text>
</comment>
<dbReference type="EMBL" id="JAYMYR010000011">
    <property type="protein sequence ID" value="KAK7332465.1"/>
    <property type="molecule type" value="Genomic_DNA"/>
</dbReference>
<protein>
    <submittedName>
        <fullName evidence="1">Uncharacterized protein</fullName>
    </submittedName>
</protein>
<evidence type="ECO:0000313" key="1">
    <source>
        <dbReference type="EMBL" id="KAK7332465.1"/>
    </source>
</evidence>
<name>A0AAN9QC78_PHACN</name>